<dbReference type="InterPro" id="IPR017871">
    <property type="entry name" value="ABC_transporter-like_CS"/>
</dbReference>
<dbReference type="AlphaFoldDB" id="A0A949K616"/>
<evidence type="ECO:0000313" key="12">
    <source>
        <dbReference type="EMBL" id="MBU9738021.1"/>
    </source>
</evidence>
<dbReference type="PROSITE" id="PS50893">
    <property type="entry name" value="ABC_TRANSPORTER_2"/>
    <property type="match status" value="2"/>
</dbReference>
<comment type="subcellular location">
    <subcellularLocation>
        <location evidence="2">Cell inner membrane</location>
    </subcellularLocation>
    <subcellularLocation>
        <location evidence="1">Cell membrane</location>
        <topology evidence="1">Peripheral membrane protein</topology>
    </subcellularLocation>
</comment>
<dbReference type="RefSeq" id="WP_238722335.1">
    <property type="nucleotide sequence ID" value="NZ_JAHQCW010000028.1"/>
</dbReference>
<sequence>MNEVLLEMKNIRKEFPGVVALDNAGITVRSGEVVALLGENGAGKSTLMKVLTGVYQRDGGSVRYRNQEVAFQNPREAAQKGIVIIHQELNLVPYMTVYENIYMGRELHNKLGHLDTKAMIQGSKELLGWINAEIDPKRPVQGLSIAKQQMVEIAKALALNSDVIVMDEPTDALPDDDVDSLLAIVEELRAQGKGIVYITHRLQEVFQICDRVTVLRDGQLIGERLVKDLDYDELVRMMVGRQLTDLFPYDPSPDTEDVVLKVEGLTNQYVKDISFSVKRGSIVGIAGLAGAGRTELAKTLFGVYPKQSGKVLLNQKQVEIRSPKQAIQSGIFYVSEDRKAEGLILSQDVKTNITLSSLKKIVRFGRVNRKKERKISEEYRKEMNIRTPNLEQLAKNLSGGNQQKIVLSKGLMSEPELLILDEPTRGIDVGAKKEIYNLTNIMKRNGKAILMISSEMPEILGICDEVIVMHEGRIKGRFTHEDVTQEKIMETIMRDGSQPKEGV</sequence>
<keyword evidence="9" id="KW-1278">Translocase</keyword>
<dbReference type="FunFam" id="3.40.50.300:FF:000127">
    <property type="entry name" value="Ribose import ATP-binding protein RbsA"/>
    <property type="match status" value="1"/>
</dbReference>
<keyword evidence="6" id="KW-0677">Repeat</keyword>
<keyword evidence="10" id="KW-0472">Membrane</keyword>
<dbReference type="SMART" id="SM00382">
    <property type="entry name" value="AAA"/>
    <property type="match status" value="2"/>
</dbReference>
<dbReference type="PANTHER" id="PTHR43790:SF3">
    <property type="entry name" value="D-ALLOSE IMPORT ATP-BINDING PROTEIN ALSA-RELATED"/>
    <property type="match status" value="1"/>
</dbReference>
<feature type="domain" description="ABC transporter" evidence="11">
    <location>
        <begin position="253"/>
        <end position="496"/>
    </location>
</feature>
<dbReference type="GO" id="GO:0005886">
    <property type="term" value="C:plasma membrane"/>
    <property type="evidence" value="ECO:0007669"/>
    <property type="project" value="UniProtKB-SubCell"/>
</dbReference>
<keyword evidence="3" id="KW-0813">Transport</keyword>
<evidence type="ECO:0000256" key="9">
    <source>
        <dbReference type="ARBA" id="ARBA00022967"/>
    </source>
</evidence>
<dbReference type="Pfam" id="PF00005">
    <property type="entry name" value="ABC_tran"/>
    <property type="match status" value="2"/>
</dbReference>
<dbReference type="FunFam" id="3.40.50.300:FF:000126">
    <property type="entry name" value="Galactose/methyl galactoside import ATP-binding protein MglA"/>
    <property type="match status" value="1"/>
</dbReference>
<dbReference type="InterPro" id="IPR003593">
    <property type="entry name" value="AAA+_ATPase"/>
</dbReference>
<evidence type="ECO:0000259" key="11">
    <source>
        <dbReference type="PROSITE" id="PS50893"/>
    </source>
</evidence>
<evidence type="ECO:0000256" key="10">
    <source>
        <dbReference type="ARBA" id="ARBA00023136"/>
    </source>
</evidence>
<dbReference type="EMBL" id="JAHQCW010000028">
    <property type="protein sequence ID" value="MBU9738021.1"/>
    <property type="molecule type" value="Genomic_DNA"/>
</dbReference>
<evidence type="ECO:0000256" key="4">
    <source>
        <dbReference type="ARBA" id="ARBA00022475"/>
    </source>
</evidence>
<keyword evidence="4" id="KW-1003">Cell membrane</keyword>
<keyword evidence="8 12" id="KW-0067">ATP-binding</keyword>
<dbReference type="CDD" id="cd03216">
    <property type="entry name" value="ABC_Carb_Monos_I"/>
    <property type="match status" value="1"/>
</dbReference>
<gene>
    <name evidence="12" type="ORF">KTH89_15865</name>
</gene>
<dbReference type="GO" id="GO:0016887">
    <property type="term" value="F:ATP hydrolysis activity"/>
    <property type="evidence" value="ECO:0007669"/>
    <property type="project" value="InterPro"/>
</dbReference>
<name>A0A949K616_9FIRM</name>
<keyword evidence="7" id="KW-0547">Nucleotide-binding</keyword>
<evidence type="ECO:0000256" key="2">
    <source>
        <dbReference type="ARBA" id="ARBA00004533"/>
    </source>
</evidence>
<dbReference type="GO" id="GO:0005524">
    <property type="term" value="F:ATP binding"/>
    <property type="evidence" value="ECO:0007669"/>
    <property type="project" value="UniProtKB-KW"/>
</dbReference>
<evidence type="ECO:0000256" key="8">
    <source>
        <dbReference type="ARBA" id="ARBA00022840"/>
    </source>
</evidence>
<dbReference type="InterPro" id="IPR003439">
    <property type="entry name" value="ABC_transporter-like_ATP-bd"/>
</dbReference>
<dbReference type="PANTHER" id="PTHR43790">
    <property type="entry name" value="CARBOHYDRATE TRANSPORT ATP-BINDING PROTEIN MG119-RELATED"/>
    <property type="match status" value="1"/>
</dbReference>
<reference evidence="12" key="1">
    <citation type="submission" date="2021-06" db="EMBL/GenBank/DDBJ databases">
        <title>Description of novel taxa of the family Lachnospiraceae.</title>
        <authorList>
            <person name="Chaplin A.V."/>
            <person name="Sokolova S.R."/>
            <person name="Pikina A.P."/>
            <person name="Korzhanova M."/>
            <person name="Belova V."/>
            <person name="Korostin D."/>
            <person name="Efimov B.A."/>
        </authorList>
    </citation>
    <scope>NUCLEOTIDE SEQUENCE</scope>
    <source>
        <strain evidence="12">ASD5720</strain>
    </source>
</reference>
<keyword evidence="13" id="KW-1185">Reference proteome</keyword>
<comment type="caution">
    <text evidence="12">The sequence shown here is derived from an EMBL/GenBank/DDBJ whole genome shotgun (WGS) entry which is preliminary data.</text>
</comment>
<dbReference type="PROSITE" id="PS00211">
    <property type="entry name" value="ABC_TRANSPORTER_1"/>
    <property type="match status" value="1"/>
</dbReference>
<dbReference type="Gene3D" id="3.40.50.300">
    <property type="entry name" value="P-loop containing nucleotide triphosphate hydrolases"/>
    <property type="match status" value="2"/>
</dbReference>
<accession>A0A949K616</accession>
<protein>
    <submittedName>
        <fullName evidence="12">Sugar ABC transporter ATP-binding protein</fullName>
    </submittedName>
</protein>
<feature type="domain" description="ABC transporter" evidence="11">
    <location>
        <begin position="6"/>
        <end position="242"/>
    </location>
</feature>
<dbReference type="GO" id="GO:0015749">
    <property type="term" value="P:monosaccharide transmembrane transport"/>
    <property type="evidence" value="ECO:0007669"/>
    <property type="project" value="UniProtKB-ARBA"/>
</dbReference>
<dbReference type="SUPFAM" id="SSF52540">
    <property type="entry name" value="P-loop containing nucleoside triphosphate hydrolases"/>
    <property type="match status" value="2"/>
</dbReference>
<dbReference type="InterPro" id="IPR027417">
    <property type="entry name" value="P-loop_NTPase"/>
</dbReference>
<keyword evidence="5" id="KW-0762">Sugar transport</keyword>
<evidence type="ECO:0000256" key="5">
    <source>
        <dbReference type="ARBA" id="ARBA00022597"/>
    </source>
</evidence>
<evidence type="ECO:0000256" key="1">
    <source>
        <dbReference type="ARBA" id="ARBA00004202"/>
    </source>
</evidence>
<evidence type="ECO:0000256" key="7">
    <source>
        <dbReference type="ARBA" id="ARBA00022741"/>
    </source>
</evidence>
<dbReference type="CDD" id="cd03215">
    <property type="entry name" value="ABC_Carb_Monos_II"/>
    <property type="match status" value="1"/>
</dbReference>
<evidence type="ECO:0000256" key="6">
    <source>
        <dbReference type="ARBA" id="ARBA00022737"/>
    </source>
</evidence>
<organism evidence="12 13">
    <name type="scientific">Diplocloster agilis</name>
    <dbReference type="NCBI Taxonomy" id="2850323"/>
    <lineage>
        <taxon>Bacteria</taxon>
        <taxon>Bacillati</taxon>
        <taxon>Bacillota</taxon>
        <taxon>Clostridia</taxon>
        <taxon>Lachnospirales</taxon>
        <taxon>Lachnospiraceae</taxon>
        <taxon>Diplocloster</taxon>
    </lineage>
</organism>
<proteinExistence type="predicted"/>
<dbReference type="InterPro" id="IPR050107">
    <property type="entry name" value="ABC_carbohydrate_import_ATPase"/>
</dbReference>
<dbReference type="Proteomes" id="UP000712157">
    <property type="component" value="Unassembled WGS sequence"/>
</dbReference>
<evidence type="ECO:0000256" key="3">
    <source>
        <dbReference type="ARBA" id="ARBA00022448"/>
    </source>
</evidence>
<evidence type="ECO:0000313" key="13">
    <source>
        <dbReference type="Proteomes" id="UP000712157"/>
    </source>
</evidence>